<feature type="binding site" evidence="14">
    <location>
        <begin position="25"/>
        <end position="33"/>
    </location>
    <ligand>
        <name>ATP</name>
        <dbReference type="ChEBI" id="CHEBI:30616"/>
    </ligand>
</feature>
<feature type="region of interest" description="Disordered" evidence="15">
    <location>
        <begin position="471"/>
        <end position="496"/>
    </location>
</feature>
<dbReference type="PANTHER" id="PTHR48012">
    <property type="entry name" value="STERILE20-LIKE KINASE, ISOFORM B-RELATED"/>
    <property type="match status" value="1"/>
</dbReference>
<dbReference type="InterPro" id="IPR011009">
    <property type="entry name" value="Kinase-like_dom_sf"/>
</dbReference>
<feature type="compositionally biased region" description="Acidic residues" evidence="15">
    <location>
        <begin position="331"/>
        <end position="346"/>
    </location>
</feature>
<evidence type="ECO:0000256" key="6">
    <source>
        <dbReference type="ARBA" id="ARBA00022679"/>
    </source>
</evidence>
<evidence type="ECO:0000256" key="13">
    <source>
        <dbReference type="PIRSR" id="PIRSR038172-1"/>
    </source>
</evidence>
<dbReference type="FunFam" id="1.10.510.10:FF:000499">
    <property type="entry name" value="Serine/threonine-protein kinase KIC1"/>
    <property type="match status" value="1"/>
</dbReference>
<evidence type="ECO:0000256" key="12">
    <source>
        <dbReference type="ARBA" id="ARBA00048679"/>
    </source>
</evidence>
<evidence type="ECO:0000256" key="4">
    <source>
        <dbReference type="ARBA" id="ARBA00022527"/>
    </source>
</evidence>
<reference evidence="17 18" key="1">
    <citation type="journal article" date="2013" name="Genome Biol.">
        <title>Genome of Acanthamoeba castellanii highlights extensive lateral gene transfer and early evolution of tyrosine kinase signaling.</title>
        <authorList>
            <person name="Clarke M."/>
            <person name="Lohan A.J."/>
            <person name="Liu B."/>
            <person name="Lagkouvardos I."/>
            <person name="Roy S."/>
            <person name="Zafar N."/>
            <person name="Bertelli C."/>
            <person name="Schilde C."/>
            <person name="Kianianmomeni A."/>
            <person name="Burglin T.R."/>
            <person name="Frech C."/>
            <person name="Turcotte B."/>
            <person name="Kopec K.O."/>
            <person name="Synnott J.M."/>
            <person name="Choo C."/>
            <person name="Paponov I."/>
            <person name="Finkler A."/>
            <person name="Soon Heng Tan C."/>
            <person name="Hutchins A.P."/>
            <person name="Weinmeier T."/>
            <person name="Rattei T."/>
            <person name="Chu J.S."/>
            <person name="Gimenez G."/>
            <person name="Irimia M."/>
            <person name="Rigden D.J."/>
            <person name="Fitzpatrick D.A."/>
            <person name="Lorenzo-Morales J."/>
            <person name="Bateman A."/>
            <person name="Chiu C.H."/>
            <person name="Tang P."/>
            <person name="Hegemann P."/>
            <person name="Fromm H."/>
            <person name="Raoult D."/>
            <person name="Greub G."/>
            <person name="Miranda-Saavedra D."/>
            <person name="Chen N."/>
            <person name="Nash P."/>
            <person name="Ginger M.L."/>
            <person name="Horn M."/>
            <person name="Schaap P."/>
            <person name="Caler L."/>
            <person name="Loftus B."/>
        </authorList>
    </citation>
    <scope>NUCLEOTIDE SEQUENCE [LARGE SCALE GENOMIC DNA]</scope>
    <source>
        <strain evidence="17 18">Neff</strain>
    </source>
</reference>
<feature type="compositionally biased region" description="Acidic residues" evidence="15">
    <location>
        <begin position="400"/>
        <end position="411"/>
    </location>
</feature>
<proteinExistence type="inferred from homology"/>
<dbReference type="EMBL" id="KB008103">
    <property type="protein sequence ID" value="ELR12763.1"/>
    <property type="molecule type" value="Genomic_DNA"/>
</dbReference>
<feature type="active site" description="Proton acceptor" evidence="13">
    <location>
        <position position="142"/>
    </location>
</feature>
<keyword evidence="7 14" id="KW-0547">Nucleotide-binding</keyword>
<keyword evidence="6" id="KW-0808">Transferase</keyword>
<dbReference type="VEuPathDB" id="AmoebaDB:ACA1_092980"/>
<dbReference type="EC" id="2.7.11.1" evidence="3"/>
<keyword evidence="10" id="KW-0460">Magnesium</keyword>
<organism evidence="17 18">
    <name type="scientific">Acanthamoeba castellanii (strain ATCC 30010 / Neff)</name>
    <dbReference type="NCBI Taxonomy" id="1257118"/>
    <lineage>
        <taxon>Eukaryota</taxon>
        <taxon>Amoebozoa</taxon>
        <taxon>Discosea</taxon>
        <taxon>Longamoebia</taxon>
        <taxon>Centramoebida</taxon>
        <taxon>Acanthamoebidae</taxon>
        <taxon>Acanthamoeba</taxon>
    </lineage>
</organism>
<dbReference type="GeneID" id="14913659"/>
<dbReference type="RefSeq" id="XP_004334776.1">
    <property type="nucleotide sequence ID" value="XM_004334728.1"/>
</dbReference>
<feature type="compositionally biased region" description="Basic and acidic residues" evidence="15">
    <location>
        <begin position="364"/>
        <end position="395"/>
    </location>
</feature>
<dbReference type="GO" id="GO:0005737">
    <property type="term" value="C:cytoplasm"/>
    <property type="evidence" value="ECO:0007669"/>
    <property type="project" value="TreeGrafter"/>
</dbReference>
<dbReference type="KEGG" id="acan:ACA1_092980"/>
<evidence type="ECO:0000256" key="15">
    <source>
        <dbReference type="SAM" id="MobiDB-lite"/>
    </source>
</evidence>
<evidence type="ECO:0000256" key="9">
    <source>
        <dbReference type="ARBA" id="ARBA00022840"/>
    </source>
</evidence>
<dbReference type="STRING" id="1257118.L8GJ30"/>
<keyword evidence="9 14" id="KW-0067">ATP-binding</keyword>
<dbReference type="InterPro" id="IPR000719">
    <property type="entry name" value="Prot_kinase_dom"/>
</dbReference>
<comment type="catalytic activity">
    <reaction evidence="12">
        <text>L-seryl-[protein] + ATP = O-phospho-L-seryl-[protein] + ADP + H(+)</text>
        <dbReference type="Rhea" id="RHEA:17989"/>
        <dbReference type="Rhea" id="RHEA-COMP:9863"/>
        <dbReference type="Rhea" id="RHEA-COMP:11604"/>
        <dbReference type="ChEBI" id="CHEBI:15378"/>
        <dbReference type="ChEBI" id="CHEBI:29999"/>
        <dbReference type="ChEBI" id="CHEBI:30616"/>
        <dbReference type="ChEBI" id="CHEBI:83421"/>
        <dbReference type="ChEBI" id="CHEBI:456216"/>
        <dbReference type="EC" id="2.7.11.1"/>
    </reaction>
</comment>
<keyword evidence="4" id="KW-0723">Serine/threonine-protein kinase</keyword>
<feature type="domain" description="Protein kinase" evidence="16">
    <location>
        <begin position="19"/>
        <end position="274"/>
    </location>
</feature>
<keyword evidence="8 17" id="KW-0418">Kinase</keyword>
<dbReference type="SMART" id="SM00220">
    <property type="entry name" value="S_TKc"/>
    <property type="match status" value="1"/>
</dbReference>
<dbReference type="InterPro" id="IPR021160">
    <property type="entry name" value="MAPKKKK"/>
</dbReference>
<protein>
    <recommendedName>
        <fullName evidence="3">non-specific serine/threonine protein kinase</fullName>
        <ecNumber evidence="3">2.7.11.1</ecNumber>
    </recommendedName>
</protein>
<dbReference type="InterPro" id="IPR050629">
    <property type="entry name" value="STE20/SPS1-PAK"/>
</dbReference>
<evidence type="ECO:0000256" key="7">
    <source>
        <dbReference type="ARBA" id="ARBA00022741"/>
    </source>
</evidence>
<name>L8GJ30_ACACF</name>
<keyword evidence="5" id="KW-0597">Phosphoprotein</keyword>
<evidence type="ECO:0000256" key="5">
    <source>
        <dbReference type="ARBA" id="ARBA00022553"/>
    </source>
</evidence>
<comment type="cofactor">
    <cofactor evidence="1">
        <name>Mg(2+)</name>
        <dbReference type="ChEBI" id="CHEBI:18420"/>
    </cofactor>
</comment>
<evidence type="ECO:0000259" key="16">
    <source>
        <dbReference type="PROSITE" id="PS50011"/>
    </source>
</evidence>
<evidence type="ECO:0000313" key="18">
    <source>
        <dbReference type="Proteomes" id="UP000011083"/>
    </source>
</evidence>
<sequence>MKKIQSNLNVSTEDPLKIWDLTERLGEGGVGTVWKAINKRNGQVAAVKIIGLDGNDEGLEDILIEINILKDCQHENVVGYYGSYLNKGKELWIAMEFCGGGSVSDCEDILDEPLTEEQIAIICRQSLRGLEYLHNQKKIHRDIKAGNILLTKTGDIKLADFGVSAQLTSTLSKKNSFIGTPYWMAPEVIEGEHYDFKCDVWSLGITAIEMAELLPPYSEIHPMRALFQIPKNPAPKLQDTEKWTPEFQDFVKRCLVKLPKKRASVKELLEHPFITKNRNKAGLIELIDRCNEAVAQRGYRFASDSDEDDDSASEVGDTWKRGDLYKKSNEDDSSDSDDESESDDEASEVRKQPAAAAKGPIVKVENENREVRERLEAERRAKDDVAPKPPRKEEPVDSGSESDTEDDDDDANWGYDTVKGRPAKAKAKAKDTLERKHSKKAAAVAGAVKEPEEGEVVDDVLARSMAGAKIEGEGGKRSKLAGGTWNGGDNNKATVRSTWRRNLWKQLAGGGPGM</sequence>
<evidence type="ECO:0000256" key="2">
    <source>
        <dbReference type="ARBA" id="ARBA00008874"/>
    </source>
</evidence>
<evidence type="ECO:0000256" key="8">
    <source>
        <dbReference type="ARBA" id="ARBA00022777"/>
    </source>
</evidence>
<dbReference type="OMA" id="VWLVVEY"/>
<dbReference type="Pfam" id="PF00069">
    <property type="entry name" value="Pkinase"/>
    <property type="match status" value="1"/>
</dbReference>
<evidence type="ECO:0000256" key="14">
    <source>
        <dbReference type="PIRSR" id="PIRSR038172-2"/>
    </source>
</evidence>
<feature type="region of interest" description="Disordered" evidence="15">
    <location>
        <begin position="323"/>
        <end position="454"/>
    </location>
</feature>
<dbReference type="GO" id="GO:0008349">
    <property type="term" value="F:MAP kinase kinase kinase kinase activity"/>
    <property type="evidence" value="ECO:0007669"/>
    <property type="project" value="InterPro"/>
</dbReference>
<dbReference type="SUPFAM" id="SSF56112">
    <property type="entry name" value="Protein kinase-like (PK-like)"/>
    <property type="match status" value="1"/>
</dbReference>
<evidence type="ECO:0000256" key="1">
    <source>
        <dbReference type="ARBA" id="ARBA00001946"/>
    </source>
</evidence>
<feature type="binding site" evidence="14">
    <location>
        <position position="48"/>
    </location>
    <ligand>
        <name>ATP</name>
        <dbReference type="ChEBI" id="CHEBI:30616"/>
    </ligand>
</feature>
<dbReference type="OrthoDB" id="248923at2759"/>
<dbReference type="PIRSF" id="PIRSF038172">
    <property type="entry name" value="MAPKKKK"/>
    <property type="match status" value="1"/>
</dbReference>
<dbReference type="Proteomes" id="UP000011083">
    <property type="component" value="Unassembled WGS sequence"/>
</dbReference>
<dbReference type="AlphaFoldDB" id="L8GJ30"/>
<dbReference type="GO" id="GO:0005524">
    <property type="term" value="F:ATP binding"/>
    <property type="evidence" value="ECO:0007669"/>
    <property type="project" value="UniProtKB-KW"/>
</dbReference>
<evidence type="ECO:0000256" key="10">
    <source>
        <dbReference type="ARBA" id="ARBA00022842"/>
    </source>
</evidence>
<dbReference type="Gene3D" id="1.10.510.10">
    <property type="entry name" value="Transferase(Phosphotransferase) domain 1"/>
    <property type="match status" value="1"/>
</dbReference>
<feature type="compositionally biased region" description="Polar residues" evidence="15">
    <location>
        <begin position="487"/>
        <end position="496"/>
    </location>
</feature>
<comment type="similarity">
    <text evidence="2">Belongs to the protein kinase superfamily. STE Ser/Thr protein kinase family. STE20 subfamily.</text>
</comment>
<comment type="catalytic activity">
    <reaction evidence="11">
        <text>L-threonyl-[protein] + ATP = O-phospho-L-threonyl-[protein] + ADP + H(+)</text>
        <dbReference type="Rhea" id="RHEA:46608"/>
        <dbReference type="Rhea" id="RHEA-COMP:11060"/>
        <dbReference type="Rhea" id="RHEA-COMP:11605"/>
        <dbReference type="ChEBI" id="CHEBI:15378"/>
        <dbReference type="ChEBI" id="CHEBI:30013"/>
        <dbReference type="ChEBI" id="CHEBI:30616"/>
        <dbReference type="ChEBI" id="CHEBI:61977"/>
        <dbReference type="ChEBI" id="CHEBI:456216"/>
        <dbReference type="EC" id="2.7.11.1"/>
    </reaction>
</comment>
<keyword evidence="18" id="KW-1185">Reference proteome</keyword>
<evidence type="ECO:0000256" key="11">
    <source>
        <dbReference type="ARBA" id="ARBA00047899"/>
    </source>
</evidence>
<evidence type="ECO:0000256" key="3">
    <source>
        <dbReference type="ARBA" id="ARBA00012513"/>
    </source>
</evidence>
<dbReference type="PROSITE" id="PS50011">
    <property type="entry name" value="PROTEIN_KINASE_DOM"/>
    <property type="match status" value="1"/>
</dbReference>
<dbReference type="PANTHER" id="PTHR48012:SF2">
    <property type="entry name" value="STERILE20-LIKE KINASE, ISOFORM B"/>
    <property type="match status" value="1"/>
</dbReference>
<evidence type="ECO:0000313" key="17">
    <source>
        <dbReference type="EMBL" id="ELR12763.1"/>
    </source>
</evidence>
<accession>L8GJ30</accession>
<gene>
    <name evidence="17" type="ORF">ACA1_092980</name>
</gene>